<proteinExistence type="predicted"/>
<name>A0AAD7IGY1_9AGAR</name>
<dbReference type="AlphaFoldDB" id="A0AAD7IGY1"/>
<dbReference type="EMBL" id="JARKIB010000093">
    <property type="protein sequence ID" value="KAJ7742888.1"/>
    <property type="molecule type" value="Genomic_DNA"/>
</dbReference>
<keyword evidence="1" id="KW-0732">Signal</keyword>
<evidence type="ECO:0000256" key="1">
    <source>
        <dbReference type="SAM" id="SignalP"/>
    </source>
</evidence>
<dbReference type="Proteomes" id="UP001215598">
    <property type="component" value="Unassembled WGS sequence"/>
</dbReference>
<protein>
    <submittedName>
        <fullName evidence="2">Uncharacterized protein</fullName>
    </submittedName>
</protein>
<sequence length="206" mass="22422">MHYPSFFLKALSSLVLTASVHAQHTERGNDLHCPEGFDVGFVHDSYTFNAPVHKFTDPTKSFFDISWYGITLTNTTGTDNVPGATRSGSLDGGYFHETLTAYSVHPSALEYTVRGDPYTYAPPNSTAAPLAFAGYVETTRIESICSGRATYIDLISYICSADQVAGYDFAHKLHQGVFPALAEPVGATVMAGDCLTQKDYNVAKER</sequence>
<keyword evidence="3" id="KW-1185">Reference proteome</keyword>
<evidence type="ECO:0000313" key="3">
    <source>
        <dbReference type="Proteomes" id="UP001215598"/>
    </source>
</evidence>
<feature type="chain" id="PRO_5042036974" evidence="1">
    <location>
        <begin position="23"/>
        <end position="206"/>
    </location>
</feature>
<accession>A0AAD7IGY1</accession>
<organism evidence="2 3">
    <name type="scientific">Mycena metata</name>
    <dbReference type="NCBI Taxonomy" id="1033252"/>
    <lineage>
        <taxon>Eukaryota</taxon>
        <taxon>Fungi</taxon>
        <taxon>Dikarya</taxon>
        <taxon>Basidiomycota</taxon>
        <taxon>Agaricomycotina</taxon>
        <taxon>Agaricomycetes</taxon>
        <taxon>Agaricomycetidae</taxon>
        <taxon>Agaricales</taxon>
        <taxon>Marasmiineae</taxon>
        <taxon>Mycenaceae</taxon>
        <taxon>Mycena</taxon>
    </lineage>
</organism>
<feature type="signal peptide" evidence="1">
    <location>
        <begin position="1"/>
        <end position="22"/>
    </location>
</feature>
<reference evidence="2" key="1">
    <citation type="submission" date="2023-03" db="EMBL/GenBank/DDBJ databases">
        <title>Massive genome expansion in bonnet fungi (Mycena s.s.) driven by repeated elements and novel gene families across ecological guilds.</title>
        <authorList>
            <consortium name="Lawrence Berkeley National Laboratory"/>
            <person name="Harder C.B."/>
            <person name="Miyauchi S."/>
            <person name="Viragh M."/>
            <person name="Kuo A."/>
            <person name="Thoen E."/>
            <person name="Andreopoulos B."/>
            <person name="Lu D."/>
            <person name="Skrede I."/>
            <person name="Drula E."/>
            <person name="Henrissat B."/>
            <person name="Morin E."/>
            <person name="Kohler A."/>
            <person name="Barry K."/>
            <person name="LaButti K."/>
            <person name="Morin E."/>
            <person name="Salamov A."/>
            <person name="Lipzen A."/>
            <person name="Mereny Z."/>
            <person name="Hegedus B."/>
            <person name="Baldrian P."/>
            <person name="Stursova M."/>
            <person name="Weitz H."/>
            <person name="Taylor A."/>
            <person name="Grigoriev I.V."/>
            <person name="Nagy L.G."/>
            <person name="Martin F."/>
            <person name="Kauserud H."/>
        </authorList>
    </citation>
    <scope>NUCLEOTIDE SEQUENCE</scope>
    <source>
        <strain evidence="2">CBHHK182m</strain>
    </source>
</reference>
<gene>
    <name evidence="2" type="ORF">B0H16DRAFT_1890187</name>
</gene>
<evidence type="ECO:0000313" key="2">
    <source>
        <dbReference type="EMBL" id="KAJ7742888.1"/>
    </source>
</evidence>
<comment type="caution">
    <text evidence="2">The sequence shown here is derived from an EMBL/GenBank/DDBJ whole genome shotgun (WGS) entry which is preliminary data.</text>
</comment>